<keyword evidence="2" id="KW-1185">Reference proteome</keyword>
<organism evidence="1 2">
    <name type="scientific">Micromonospora qiuiae</name>
    <dbReference type="NCBI Taxonomy" id="502268"/>
    <lineage>
        <taxon>Bacteria</taxon>
        <taxon>Bacillati</taxon>
        <taxon>Actinomycetota</taxon>
        <taxon>Actinomycetes</taxon>
        <taxon>Micromonosporales</taxon>
        <taxon>Micromonosporaceae</taxon>
        <taxon>Micromonospora</taxon>
    </lineage>
</organism>
<dbReference type="EMBL" id="BOPC01000073">
    <property type="protein sequence ID" value="GIJ29510.1"/>
    <property type="molecule type" value="Genomic_DNA"/>
</dbReference>
<evidence type="ECO:0000313" key="2">
    <source>
        <dbReference type="Proteomes" id="UP000653076"/>
    </source>
</evidence>
<comment type="caution">
    <text evidence="1">The sequence shown here is derived from an EMBL/GenBank/DDBJ whole genome shotgun (WGS) entry which is preliminary data.</text>
</comment>
<accession>A0ABQ4JGN6</accession>
<reference evidence="1 2" key="1">
    <citation type="submission" date="2021-01" db="EMBL/GenBank/DDBJ databases">
        <title>Whole genome shotgun sequence of Verrucosispora qiuiae NBRC 106684.</title>
        <authorList>
            <person name="Komaki H."/>
            <person name="Tamura T."/>
        </authorList>
    </citation>
    <scope>NUCLEOTIDE SEQUENCE [LARGE SCALE GENOMIC DNA]</scope>
    <source>
        <strain evidence="1 2">NBRC 106684</strain>
    </source>
</reference>
<sequence>MLTDLQRQIDELAGELRALSHLVHVHTLAALGADTDSTVAPATPTEADDAR</sequence>
<dbReference type="Proteomes" id="UP000653076">
    <property type="component" value="Unassembled WGS sequence"/>
</dbReference>
<name>A0ABQ4JGN6_9ACTN</name>
<protein>
    <submittedName>
        <fullName evidence="1">Uncharacterized protein</fullName>
    </submittedName>
</protein>
<gene>
    <name evidence="1" type="ORF">Vqi01_46720</name>
</gene>
<evidence type="ECO:0000313" key="1">
    <source>
        <dbReference type="EMBL" id="GIJ29510.1"/>
    </source>
</evidence>
<proteinExistence type="predicted"/>